<reference evidence="1 2" key="1">
    <citation type="submission" date="2022-03" db="EMBL/GenBank/DDBJ databases">
        <title>Pseudonocardia alaer sp. nov., a novel actinomycete isolated from reed forest soil.</title>
        <authorList>
            <person name="Wang L."/>
        </authorList>
    </citation>
    <scope>NUCLEOTIDE SEQUENCE [LARGE SCALE GENOMIC DNA]</scope>
    <source>
        <strain evidence="1 2">Y-16303</strain>
    </source>
</reference>
<keyword evidence="2" id="KW-1185">Reference proteome</keyword>
<dbReference type="RefSeq" id="WP_241034679.1">
    <property type="nucleotide sequence ID" value="NZ_BAAAJF010000009.1"/>
</dbReference>
<dbReference type="EMBL" id="JAKXMK010000003">
    <property type="protein sequence ID" value="MCH6164643.1"/>
    <property type="molecule type" value="Genomic_DNA"/>
</dbReference>
<accession>A0ABS9T7X7</accession>
<dbReference type="Proteomes" id="UP001299970">
    <property type="component" value="Unassembled WGS sequence"/>
</dbReference>
<sequence length="89" mass="9750">MWLVSGIDEEHRFPQWTDAVEFYRQIVGDWVAAHGDPDAAAARALTTSIADLPMGQPHQVGFPANGGDAVHFELTWEVPSVGMDHFTAC</sequence>
<comment type="caution">
    <text evidence="1">The sequence shown here is derived from an EMBL/GenBank/DDBJ whole genome shotgun (WGS) entry which is preliminary data.</text>
</comment>
<evidence type="ECO:0000313" key="2">
    <source>
        <dbReference type="Proteomes" id="UP001299970"/>
    </source>
</evidence>
<protein>
    <submittedName>
        <fullName evidence="1">Uncharacterized protein</fullName>
    </submittedName>
</protein>
<proteinExistence type="predicted"/>
<evidence type="ECO:0000313" key="1">
    <source>
        <dbReference type="EMBL" id="MCH6164643.1"/>
    </source>
</evidence>
<name>A0ABS9T7X7_9PSEU</name>
<organism evidence="1 2">
    <name type="scientific">Pseudonocardia alaniniphila</name>
    <dbReference type="NCBI Taxonomy" id="75291"/>
    <lineage>
        <taxon>Bacteria</taxon>
        <taxon>Bacillati</taxon>
        <taxon>Actinomycetota</taxon>
        <taxon>Actinomycetes</taxon>
        <taxon>Pseudonocardiales</taxon>
        <taxon>Pseudonocardiaceae</taxon>
        <taxon>Pseudonocardia</taxon>
    </lineage>
</organism>
<gene>
    <name evidence="1" type="ORF">MMF94_03010</name>
</gene>